<feature type="transmembrane region" description="Helical" evidence="9">
    <location>
        <begin position="282"/>
        <end position="304"/>
    </location>
</feature>
<evidence type="ECO:0000256" key="7">
    <source>
        <dbReference type="ARBA" id="ARBA00023136"/>
    </source>
</evidence>
<protein>
    <submittedName>
        <fullName evidence="10">PurR-regulated permease PerM</fullName>
    </submittedName>
</protein>
<dbReference type="Proteomes" id="UP000711614">
    <property type="component" value="Unassembled WGS sequence"/>
</dbReference>
<keyword evidence="11" id="KW-1185">Reference proteome</keyword>
<feature type="transmembrane region" description="Helical" evidence="9">
    <location>
        <begin position="357"/>
        <end position="383"/>
    </location>
</feature>
<reference evidence="10 11" key="1">
    <citation type="submission" date="2021-03" db="EMBL/GenBank/DDBJ databases">
        <title>Sequencing the genomes of 1000 actinobacteria strains.</title>
        <authorList>
            <person name="Klenk H.-P."/>
        </authorList>
    </citation>
    <scope>NUCLEOTIDE SEQUENCE [LARGE SCALE GENOMIC DNA]</scope>
    <source>
        <strain evidence="10 11">DSM 16005</strain>
    </source>
</reference>
<evidence type="ECO:0000256" key="9">
    <source>
        <dbReference type="SAM" id="Phobius"/>
    </source>
</evidence>
<dbReference type="PANTHER" id="PTHR21716:SF53">
    <property type="entry name" value="PERMEASE PERM-RELATED"/>
    <property type="match status" value="1"/>
</dbReference>
<keyword evidence="6 9" id="KW-1133">Transmembrane helix</keyword>
<dbReference type="EMBL" id="JAGIOI010000001">
    <property type="protein sequence ID" value="MBP2414777.1"/>
    <property type="molecule type" value="Genomic_DNA"/>
</dbReference>
<evidence type="ECO:0000256" key="3">
    <source>
        <dbReference type="ARBA" id="ARBA00022448"/>
    </source>
</evidence>
<dbReference type="Pfam" id="PF01594">
    <property type="entry name" value="AI-2E_transport"/>
    <property type="match status" value="1"/>
</dbReference>
<dbReference type="InterPro" id="IPR002549">
    <property type="entry name" value="AI-2E-like"/>
</dbReference>
<evidence type="ECO:0000256" key="5">
    <source>
        <dbReference type="ARBA" id="ARBA00022692"/>
    </source>
</evidence>
<comment type="similarity">
    <text evidence="2">Belongs to the autoinducer-2 exporter (AI-2E) (TC 2.A.86) family.</text>
</comment>
<keyword evidence="3" id="KW-0813">Transport</keyword>
<evidence type="ECO:0000256" key="1">
    <source>
        <dbReference type="ARBA" id="ARBA00004651"/>
    </source>
</evidence>
<evidence type="ECO:0000313" key="10">
    <source>
        <dbReference type="EMBL" id="MBP2414777.1"/>
    </source>
</evidence>
<feature type="region of interest" description="Disordered" evidence="8">
    <location>
        <begin position="1"/>
        <end position="22"/>
    </location>
</feature>
<dbReference type="RefSeq" id="WP_209683138.1">
    <property type="nucleotide sequence ID" value="NZ_JAGIOI010000001.1"/>
</dbReference>
<feature type="transmembrane region" description="Helical" evidence="9">
    <location>
        <begin position="205"/>
        <end position="224"/>
    </location>
</feature>
<proteinExistence type="inferred from homology"/>
<keyword evidence="5 9" id="KW-0812">Transmembrane</keyword>
<evidence type="ECO:0000256" key="6">
    <source>
        <dbReference type="ARBA" id="ARBA00022989"/>
    </source>
</evidence>
<comment type="subcellular location">
    <subcellularLocation>
        <location evidence="1">Cell membrane</location>
        <topology evidence="1">Multi-pass membrane protein</topology>
    </subcellularLocation>
</comment>
<evidence type="ECO:0000256" key="8">
    <source>
        <dbReference type="SAM" id="MobiDB-lite"/>
    </source>
</evidence>
<feature type="compositionally biased region" description="Low complexity" evidence="8">
    <location>
        <begin position="33"/>
        <end position="47"/>
    </location>
</feature>
<dbReference type="PANTHER" id="PTHR21716">
    <property type="entry name" value="TRANSMEMBRANE PROTEIN"/>
    <property type="match status" value="1"/>
</dbReference>
<feature type="transmembrane region" description="Helical" evidence="9">
    <location>
        <begin position="316"/>
        <end position="337"/>
    </location>
</feature>
<evidence type="ECO:0000256" key="2">
    <source>
        <dbReference type="ARBA" id="ARBA00009773"/>
    </source>
</evidence>
<sequence length="404" mass="41811">MASKATVSDEASAGLPGADAGTDELLETAGQEADAAGGVPAADQAAPSVPDVAPAKPAGSVAAGTGYAPGGRILLYLAAAVVALVGVWFAKDVLAPVAVAAVIVIIAHPVRHPLERRGWPGWAATTAVVAVSFAILAGLGLLLTVAAAQFIRMLPNYSDEFTAVVDSLVSALGSLGFHPATAAGAFDWLTPSFLLNAAYGVADSILGLATAFFFVLAYVIFMAADAATLGRRKVGFAPRPAVIAERYFRGVRRYYVVNATFGLIVAVVDGLLLWWMGIPVPIVWAVLAFVTNFIPNIGFIIGVIPPAIFALVVGGWPLALLVVAAYCVVNVVLQVMVQPKFVSDAVGLTMTLTFFSVVFWTLVIGPIGAILCIPLTLLVRAIALESSPHSKHLRALSGDTEPTS</sequence>
<comment type="caution">
    <text evidence="10">The sequence shown here is derived from an EMBL/GenBank/DDBJ whole genome shotgun (WGS) entry which is preliminary data.</text>
</comment>
<gene>
    <name evidence="10" type="ORF">JOF48_003576</name>
</gene>
<evidence type="ECO:0000256" key="4">
    <source>
        <dbReference type="ARBA" id="ARBA00022475"/>
    </source>
</evidence>
<feature type="transmembrane region" description="Helical" evidence="9">
    <location>
        <begin position="127"/>
        <end position="151"/>
    </location>
</feature>
<feature type="transmembrane region" description="Helical" evidence="9">
    <location>
        <begin position="255"/>
        <end position="276"/>
    </location>
</feature>
<keyword evidence="7 9" id="KW-0472">Membrane</keyword>
<keyword evidence="4" id="KW-1003">Cell membrane</keyword>
<evidence type="ECO:0000313" key="11">
    <source>
        <dbReference type="Proteomes" id="UP000711614"/>
    </source>
</evidence>
<feature type="transmembrane region" description="Helical" evidence="9">
    <location>
        <begin position="163"/>
        <end position="185"/>
    </location>
</feature>
<name>A0ABS4Z247_9MICC</name>
<feature type="transmembrane region" description="Helical" evidence="9">
    <location>
        <begin position="74"/>
        <end position="107"/>
    </location>
</feature>
<organism evidence="10 11">
    <name type="scientific">Arthrobacter stackebrandtii</name>
    <dbReference type="NCBI Taxonomy" id="272161"/>
    <lineage>
        <taxon>Bacteria</taxon>
        <taxon>Bacillati</taxon>
        <taxon>Actinomycetota</taxon>
        <taxon>Actinomycetes</taxon>
        <taxon>Micrococcales</taxon>
        <taxon>Micrococcaceae</taxon>
        <taxon>Arthrobacter</taxon>
    </lineage>
</organism>
<feature type="region of interest" description="Disordered" evidence="8">
    <location>
        <begin position="32"/>
        <end position="51"/>
    </location>
</feature>
<accession>A0ABS4Z247</accession>